<feature type="region of interest" description="Disordered" evidence="1">
    <location>
        <begin position="1"/>
        <end position="133"/>
    </location>
</feature>
<protein>
    <submittedName>
        <fullName evidence="2">Uncharacterized protein</fullName>
    </submittedName>
</protein>
<dbReference type="EMBL" id="JAUPFM010000021">
    <property type="protein sequence ID" value="KAK2816904.1"/>
    <property type="molecule type" value="Genomic_DNA"/>
</dbReference>
<comment type="caution">
    <text evidence="2">The sequence shown here is derived from an EMBL/GenBank/DDBJ whole genome shotgun (WGS) entry which is preliminary data.</text>
</comment>
<evidence type="ECO:0000256" key="1">
    <source>
        <dbReference type="SAM" id="MobiDB-lite"/>
    </source>
</evidence>
<reference evidence="2" key="1">
    <citation type="submission" date="2023-07" db="EMBL/GenBank/DDBJ databases">
        <title>Chromosome-level Genome Assembly of Striped Snakehead (Channa striata).</title>
        <authorList>
            <person name="Liu H."/>
        </authorList>
    </citation>
    <scope>NUCLEOTIDE SEQUENCE</scope>
    <source>
        <strain evidence="2">Gz</strain>
        <tissue evidence="2">Muscle</tissue>
    </source>
</reference>
<name>A0AA88J4X6_CHASR</name>
<dbReference type="Proteomes" id="UP001187415">
    <property type="component" value="Unassembled WGS sequence"/>
</dbReference>
<proteinExistence type="predicted"/>
<sequence>MDMDSARSPPPLPPSSSRGKKTPKPPPAPIPQHAAIPFYSNSDNQGTNDSDAAQQNAEAPLVENLPPPIPSDEEEESPSDEAEKCSPVQETAPAPQALHAPQIPAQEDEQTTQDNLQGIVQAGFPVAGLRDTA</sequence>
<evidence type="ECO:0000313" key="3">
    <source>
        <dbReference type="Proteomes" id="UP001187415"/>
    </source>
</evidence>
<organism evidence="2 3">
    <name type="scientific">Channa striata</name>
    <name type="common">Snakehead murrel</name>
    <name type="synonym">Ophicephalus striatus</name>
    <dbReference type="NCBI Taxonomy" id="64152"/>
    <lineage>
        <taxon>Eukaryota</taxon>
        <taxon>Metazoa</taxon>
        <taxon>Chordata</taxon>
        <taxon>Craniata</taxon>
        <taxon>Vertebrata</taxon>
        <taxon>Euteleostomi</taxon>
        <taxon>Actinopterygii</taxon>
        <taxon>Neopterygii</taxon>
        <taxon>Teleostei</taxon>
        <taxon>Neoteleostei</taxon>
        <taxon>Acanthomorphata</taxon>
        <taxon>Anabantaria</taxon>
        <taxon>Anabantiformes</taxon>
        <taxon>Channoidei</taxon>
        <taxon>Channidae</taxon>
        <taxon>Channa</taxon>
    </lineage>
</organism>
<keyword evidence="3" id="KW-1185">Reference proteome</keyword>
<accession>A0AA88J4X6</accession>
<evidence type="ECO:0000313" key="2">
    <source>
        <dbReference type="EMBL" id="KAK2816904.1"/>
    </source>
</evidence>
<feature type="compositionally biased region" description="Acidic residues" evidence="1">
    <location>
        <begin position="71"/>
        <end position="80"/>
    </location>
</feature>
<dbReference type="AlphaFoldDB" id="A0AA88J4X6"/>
<gene>
    <name evidence="2" type="ORF">Q5P01_025095</name>
</gene>
<feature type="compositionally biased region" description="Polar residues" evidence="1">
    <location>
        <begin position="39"/>
        <end position="57"/>
    </location>
</feature>